<feature type="transmembrane region" description="Helical" evidence="1">
    <location>
        <begin position="29"/>
        <end position="46"/>
    </location>
</feature>
<feature type="domain" description="DUF6533" evidence="2">
    <location>
        <begin position="32"/>
        <end position="77"/>
    </location>
</feature>
<evidence type="ECO:0000313" key="3">
    <source>
        <dbReference type="EMBL" id="KAF9457888.1"/>
    </source>
</evidence>
<proteinExistence type="predicted"/>
<keyword evidence="1" id="KW-0812">Transmembrane</keyword>
<dbReference type="Pfam" id="PF20151">
    <property type="entry name" value="DUF6533"/>
    <property type="match status" value="1"/>
</dbReference>
<accession>A0A9P5XW59</accession>
<feature type="transmembrane region" description="Helical" evidence="1">
    <location>
        <begin position="257"/>
        <end position="277"/>
    </location>
</feature>
<gene>
    <name evidence="3" type="ORF">BDZ94DRAFT_161269</name>
</gene>
<evidence type="ECO:0000259" key="2">
    <source>
        <dbReference type="Pfam" id="PF20151"/>
    </source>
</evidence>
<dbReference type="InterPro" id="IPR045340">
    <property type="entry name" value="DUF6533"/>
</dbReference>
<keyword evidence="1" id="KW-1133">Transmembrane helix</keyword>
<organism evidence="3 4">
    <name type="scientific">Collybia nuda</name>
    <dbReference type="NCBI Taxonomy" id="64659"/>
    <lineage>
        <taxon>Eukaryota</taxon>
        <taxon>Fungi</taxon>
        <taxon>Dikarya</taxon>
        <taxon>Basidiomycota</taxon>
        <taxon>Agaricomycotina</taxon>
        <taxon>Agaricomycetes</taxon>
        <taxon>Agaricomycetidae</taxon>
        <taxon>Agaricales</taxon>
        <taxon>Tricholomatineae</taxon>
        <taxon>Clitocybaceae</taxon>
        <taxon>Collybia</taxon>
    </lineage>
</organism>
<dbReference type="OrthoDB" id="3038990at2759"/>
<evidence type="ECO:0000256" key="1">
    <source>
        <dbReference type="SAM" id="Phobius"/>
    </source>
</evidence>
<keyword evidence="4" id="KW-1185">Reference proteome</keyword>
<keyword evidence="1" id="KW-0472">Membrane</keyword>
<comment type="caution">
    <text evidence="3">The sequence shown here is derived from an EMBL/GenBank/DDBJ whole genome shotgun (WGS) entry which is preliminary data.</text>
</comment>
<name>A0A9P5XW59_9AGAR</name>
<feature type="transmembrane region" description="Helical" evidence="1">
    <location>
        <begin position="97"/>
        <end position="117"/>
    </location>
</feature>
<dbReference type="Proteomes" id="UP000807353">
    <property type="component" value="Unassembled WGS sequence"/>
</dbReference>
<dbReference type="EMBL" id="MU150355">
    <property type="protein sequence ID" value="KAF9457888.1"/>
    <property type="molecule type" value="Genomic_DNA"/>
</dbReference>
<feature type="transmembrane region" description="Helical" evidence="1">
    <location>
        <begin position="129"/>
        <end position="153"/>
    </location>
</feature>
<feature type="transmembrane region" description="Helical" evidence="1">
    <location>
        <begin position="173"/>
        <end position="192"/>
    </location>
</feature>
<feature type="transmembrane region" description="Helical" evidence="1">
    <location>
        <begin position="233"/>
        <end position="251"/>
    </location>
</feature>
<protein>
    <recommendedName>
        <fullName evidence="2">DUF6533 domain-containing protein</fullName>
    </recommendedName>
</protein>
<dbReference type="AlphaFoldDB" id="A0A9P5XW59"/>
<evidence type="ECO:0000313" key="4">
    <source>
        <dbReference type="Proteomes" id="UP000807353"/>
    </source>
</evidence>
<sequence length="320" mass="35945">MANLSNVPLPNSSTPLAFLPPDQAYQKAIMDYVGIGGLSVLVWDILTHLHSDYKLITQHRIKLPTIVYLISRWCTLLYVITGSLFHTAPIDDCNALIKVSCAVYHITVSSTALLFLFRVRAVFKRNIYITSGFFGLWVAVLGGSLMSVLSATGKHINGTKYCAFSNPKPYRSAIANIIIAIFDTCVFIAITWRLSNQLPILKNDNLHSKSHIYLFGKYLPTFSNSLLRDGEKYYMVTMVVNLLVVILNFAPRVPMTYRSTFLSPAVGLTNIMACRVFRHTKMRRKYDVNVCPADVSTIVFRKGDIQKPIGLYIALIPLKK</sequence>
<feature type="transmembrane region" description="Helical" evidence="1">
    <location>
        <begin position="66"/>
        <end position="85"/>
    </location>
</feature>
<reference evidence="3" key="1">
    <citation type="submission" date="2020-11" db="EMBL/GenBank/DDBJ databases">
        <authorList>
            <consortium name="DOE Joint Genome Institute"/>
            <person name="Ahrendt S."/>
            <person name="Riley R."/>
            <person name="Andreopoulos W."/>
            <person name="Labutti K."/>
            <person name="Pangilinan J."/>
            <person name="Ruiz-Duenas F.J."/>
            <person name="Barrasa J.M."/>
            <person name="Sanchez-Garcia M."/>
            <person name="Camarero S."/>
            <person name="Miyauchi S."/>
            <person name="Serrano A."/>
            <person name="Linde D."/>
            <person name="Babiker R."/>
            <person name="Drula E."/>
            <person name="Ayuso-Fernandez I."/>
            <person name="Pacheco R."/>
            <person name="Padilla G."/>
            <person name="Ferreira P."/>
            <person name="Barriuso J."/>
            <person name="Kellner H."/>
            <person name="Castanera R."/>
            <person name="Alfaro M."/>
            <person name="Ramirez L."/>
            <person name="Pisabarro A.G."/>
            <person name="Kuo A."/>
            <person name="Tritt A."/>
            <person name="Lipzen A."/>
            <person name="He G."/>
            <person name="Yan M."/>
            <person name="Ng V."/>
            <person name="Cullen D."/>
            <person name="Martin F."/>
            <person name="Rosso M.-N."/>
            <person name="Henrissat B."/>
            <person name="Hibbett D."/>
            <person name="Martinez A.T."/>
            <person name="Grigoriev I.V."/>
        </authorList>
    </citation>
    <scope>NUCLEOTIDE SEQUENCE</scope>
    <source>
        <strain evidence="3">CBS 247.69</strain>
    </source>
</reference>